<feature type="signal peptide" evidence="1">
    <location>
        <begin position="1"/>
        <end position="26"/>
    </location>
</feature>
<evidence type="ECO:0000313" key="4">
    <source>
        <dbReference type="Proteomes" id="UP000250642"/>
    </source>
</evidence>
<name>A0A329R4B4_9BACL</name>
<evidence type="ECO:0000256" key="1">
    <source>
        <dbReference type="SAM" id="SignalP"/>
    </source>
</evidence>
<accession>A0A329R4B4</accession>
<protein>
    <recommendedName>
        <fullName evidence="2">PLAT domain-containing protein</fullName>
    </recommendedName>
</protein>
<sequence length="164" mass="17497">MRKKLSIFSSSLLLGSSLLLPASVFADTVDTTSTNVLPSNVDNNQSNVQAAAFVSHWIDIVTADVADAGTDSIIWIKVIGENGTSGEILLANTSSNPFERGQTDQFNFRCEDVGKVKAIALRTDGSGWKAGWKVSSITFDGKAYNVPSGFFGETGPESTVLYPK</sequence>
<feature type="domain" description="PLAT" evidence="2">
    <location>
        <begin position="54"/>
        <end position="164"/>
    </location>
</feature>
<comment type="caution">
    <text evidence="3">The sequence shown here is derived from an EMBL/GenBank/DDBJ whole genome shotgun (WGS) entry which is preliminary data.</text>
</comment>
<dbReference type="Pfam" id="PF01477">
    <property type="entry name" value="PLAT"/>
    <property type="match status" value="1"/>
</dbReference>
<proteinExistence type="predicted"/>
<reference evidence="3 4" key="1">
    <citation type="submission" date="2018-04" db="EMBL/GenBank/DDBJ databases">
        <title>Paenibacillus taichungensis Genome sequencing and assembly.</title>
        <authorList>
            <person name="Xu J."/>
            <person name="Rensing C."/>
            <person name="Mazhar H.S."/>
        </authorList>
    </citation>
    <scope>NUCLEOTIDE SEQUENCE [LARGE SCALE GENOMIC DNA]</scope>
    <source>
        <strain evidence="3 4">NC1</strain>
    </source>
</reference>
<dbReference type="AlphaFoldDB" id="A0A329R4B4"/>
<dbReference type="PANTHER" id="PTHR45901:SF3">
    <property type="entry name" value="LIPOXYGENASE HOMOLOGY DOMAIN-CONTAINING PROTEIN 1"/>
    <property type="match status" value="1"/>
</dbReference>
<evidence type="ECO:0000259" key="2">
    <source>
        <dbReference type="PROSITE" id="PS50095"/>
    </source>
</evidence>
<dbReference type="PANTHER" id="PTHR45901">
    <property type="entry name" value="PROTEIN CBG12474"/>
    <property type="match status" value="1"/>
</dbReference>
<dbReference type="InterPro" id="IPR036392">
    <property type="entry name" value="PLAT/LH2_dom_sf"/>
</dbReference>
<dbReference type="PROSITE" id="PS50095">
    <property type="entry name" value="PLAT"/>
    <property type="match status" value="1"/>
</dbReference>
<dbReference type="InterPro" id="IPR052970">
    <property type="entry name" value="Inner_ear_hair_cell_LOXHD"/>
</dbReference>
<dbReference type="EMBL" id="QEVW01000001">
    <property type="protein sequence ID" value="RAW19350.1"/>
    <property type="molecule type" value="Genomic_DNA"/>
</dbReference>
<dbReference type="SUPFAM" id="SSF49723">
    <property type="entry name" value="Lipase/lipooxygenase domain (PLAT/LH2 domain)"/>
    <property type="match status" value="1"/>
</dbReference>
<dbReference type="Gene3D" id="2.40.180.10">
    <property type="entry name" value="Catalase core domain"/>
    <property type="match status" value="1"/>
</dbReference>
<evidence type="ECO:0000313" key="3">
    <source>
        <dbReference type="EMBL" id="RAW19350.1"/>
    </source>
</evidence>
<dbReference type="InterPro" id="IPR001024">
    <property type="entry name" value="PLAT/LH2_dom"/>
</dbReference>
<keyword evidence="1" id="KW-0732">Signal</keyword>
<dbReference type="RefSeq" id="WP_113051489.1">
    <property type="nucleotide sequence ID" value="NZ_QEVW01000001.1"/>
</dbReference>
<organism evidence="3 4">
    <name type="scientific">Paenibacillus taichungensis</name>
    <dbReference type="NCBI Taxonomy" id="484184"/>
    <lineage>
        <taxon>Bacteria</taxon>
        <taxon>Bacillati</taxon>
        <taxon>Bacillota</taxon>
        <taxon>Bacilli</taxon>
        <taxon>Bacillales</taxon>
        <taxon>Paenibacillaceae</taxon>
        <taxon>Paenibacillus</taxon>
    </lineage>
</organism>
<feature type="chain" id="PRO_5016253513" description="PLAT domain-containing protein" evidence="1">
    <location>
        <begin position="27"/>
        <end position="164"/>
    </location>
</feature>
<gene>
    <name evidence="3" type="ORF">DC345_00780</name>
</gene>
<dbReference type="Proteomes" id="UP000250642">
    <property type="component" value="Unassembled WGS sequence"/>
</dbReference>